<dbReference type="EMBL" id="VBOR01000036">
    <property type="protein sequence ID" value="TMQ50351.1"/>
    <property type="molecule type" value="Genomic_DNA"/>
</dbReference>
<evidence type="ECO:0000313" key="4">
    <source>
        <dbReference type="Proteomes" id="UP000316292"/>
    </source>
</evidence>
<dbReference type="InterPro" id="IPR010262">
    <property type="entry name" value="Arylsulfotransferase_bact"/>
</dbReference>
<dbReference type="InterPro" id="IPR011045">
    <property type="entry name" value="N2O_reductase_N"/>
</dbReference>
<gene>
    <name evidence="3" type="ORF">E6K71_02880</name>
</gene>
<dbReference type="Pfam" id="PF05935">
    <property type="entry name" value="Arylsulfotrans"/>
    <property type="match status" value="1"/>
</dbReference>
<dbReference type="Proteomes" id="UP000316292">
    <property type="component" value="Unassembled WGS sequence"/>
</dbReference>
<organism evidence="3 4">
    <name type="scientific">Eiseniibacteriota bacterium</name>
    <dbReference type="NCBI Taxonomy" id="2212470"/>
    <lineage>
        <taxon>Bacteria</taxon>
        <taxon>Candidatus Eiseniibacteriota</taxon>
    </lineage>
</organism>
<name>A0A538SG50_UNCEI</name>
<reference evidence="3 4" key="1">
    <citation type="journal article" date="2019" name="Nat. Microbiol.">
        <title>Mediterranean grassland soil C-N compound turnover is dependent on rainfall and depth, and is mediated by genomically divergent microorganisms.</title>
        <authorList>
            <person name="Diamond S."/>
            <person name="Andeer P.F."/>
            <person name="Li Z."/>
            <person name="Crits-Christoph A."/>
            <person name="Burstein D."/>
            <person name="Anantharaman K."/>
            <person name="Lane K.R."/>
            <person name="Thomas B.C."/>
            <person name="Pan C."/>
            <person name="Northen T.R."/>
            <person name="Banfield J.F."/>
        </authorList>
    </citation>
    <scope>NUCLEOTIDE SEQUENCE [LARGE SCALE GENOMIC DNA]</scope>
    <source>
        <strain evidence="3">WS_1</strain>
    </source>
</reference>
<comment type="caution">
    <text evidence="3">The sequence shown here is derived from an EMBL/GenBank/DDBJ whole genome shotgun (WGS) entry which is preliminary data.</text>
</comment>
<evidence type="ECO:0000256" key="1">
    <source>
        <dbReference type="SAM" id="MobiDB-lite"/>
    </source>
</evidence>
<dbReference type="AlphaFoldDB" id="A0A538SG50"/>
<sequence>MESLFRRRGATIAAGLAAWVGRPEVPLDTQSDSPRMVLRARAFAFAVVVAAASLLRAASAAPSFEFVSPVPGSALVLPETNIIYRPGGIVDASSLLGAGPFQVNGSLSGAHGGQTRLSDDGRTLTFQPDPPFSYGEVVSCIAGAGVRTDTGGSVPPVPFAFTIAGPERESLRDFPPPDDGAGSPFSSFPTGSPLGLRSAALAESLPPDFPNIQASVFGTPSPGRLFVSDLHFNIFGIRIPSYLLILENSGSPYFYRQLPWTGLDFKMQPSGKLTYFDAAARAFYELNARYEVVDSFRCGNGYSTDGHDLVLLPNGHALLMAYDAQIIDMRPIALGGRADARVIGLILQELDQQKNVVFQWRSWDHFQITDIWDQNLLARSVVDYAHGNSLDADPQGNLVVSSRHMNEVTKISRSTGEILWRMGGRRNQFTFPNDPIPFTYQHDAKLLPNGNLTIFDNGNYHVPAFSRAVEYAIDETQKTATLVWQYRLNPDVFGFAFGSVQRFSNGNTLIGWGAATPSLTEVAPDGSIVSQMSFDPNVTTYRALRFEWPPVRPAAVAFSPATLTLGARAVSVAAQITPGDSTFTATDVDPLTVRLNGVVPADSAYVKWGYAPGDSLKINPTDVTLKFSRGPLDSYLLAGVDRLTITGSLKTGEVFRGIGEIRVNPVLRVKLAAPNALRLQSIPGLLPVSLAVGPEARTIAVYDVQGRRVNRWQVTPRSAGRVSWDGRGSSGRAVGSGVYWIRVEDGAPGPALKVLIAR</sequence>
<protein>
    <recommendedName>
        <fullName evidence="2">FlgD/Vpr Ig-like domain-containing protein</fullName>
    </recommendedName>
</protein>
<feature type="region of interest" description="Disordered" evidence="1">
    <location>
        <begin position="168"/>
        <end position="187"/>
    </location>
</feature>
<feature type="domain" description="FlgD/Vpr Ig-like" evidence="2">
    <location>
        <begin position="695"/>
        <end position="744"/>
    </location>
</feature>
<accession>A0A538SG50</accession>
<dbReference type="Pfam" id="PF13860">
    <property type="entry name" value="FlgD_ig"/>
    <property type="match status" value="1"/>
</dbReference>
<evidence type="ECO:0000259" key="2">
    <source>
        <dbReference type="Pfam" id="PF13860"/>
    </source>
</evidence>
<dbReference type="InterPro" id="IPR053143">
    <property type="entry name" value="Arylsulfate_ST"/>
</dbReference>
<dbReference type="Gene3D" id="2.60.40.4070">
    <property type="match status" value="1"/>
</dbReference>
<dbReference type="GO" id="GO:0004062">
    <property type="term" value="F:aryl sulfotransferase activity"/>
    <property type="evidence" value="ECO:0007669"/>
    <property type="project" value="InterPro"/>
</dbReference>
<dbReference type="InterPro" id="IPR025965">
    <property type="entry name" value="FlgD/Vpr_Ig-like"/>
</dbReference>
<dbReference type="PANTHER" id="PTHR35340">
    <property type="entry name" value="PQQ ENZYME REPEAT PROTEIN-RELATED"/>
    <property type="match status" value="1"/>
</dbReference>
<dbReference type="PANTHER" id="PTHR35340:SF5">
    <property type="entry name" value="ASST-DOMAIN-CONTAINING PROTEIN"/>
    <property type="match status" value="1"/>
</dbReference>
<dbReference type="SUPFAM" id="SSF50974">
    <property type="entry name" value="Nitrous oxide reductase, N-terminal domain"/>
    <property type="match status" value="1"/>
</dbReference>
<proteinExistence type="predicted"/>
<evidence type="ECO:0000313" key="3">
    <source>
        <dbReference type="EMBL" id="TMQ50351.1"/>
    </source>
</evidence>